<dbReference type="EMBL" id="LKHV01000007">
    <property type="protein sequence ID" value="KRG18358.1"/>
    <property type="molecule type" value="Genomic_DNA"/>
</dbReference>
<dbReference type="AlphaFoldDB" id="A0A0Q9YCN4"/>
<sequence>MSKIKYCIYPFCALLLLVMGLSQAKDNNMSLQEAQNVAHVERTFQWFNQQIQKEGKVKKVSNAEVAQYFAEDARMVTNGKLICAGVDEHTTHFVEFQEKFASMHSTPFKQIEAKGDKVWLQYSINIEHRDGRVEDVQIMGYMQLKEGKIAHFEELVVHA</sequence>
<comment type="caution">
    <text evidence="2">The sequence shown here is derived from an EMBL/GenBank/DDBJ whole genome shotgun (WGS) entry which is preliminary data.</text>
</comment>
<feature type="signal peptide" evidence="1">
    <location>
        <begin position="1"/>
        <end position="24"/>
    </location>
</feature>
<accession>A0A0Q9YCN4</accession>
<evidence type="ECO:0000313" key="2">
    <source>
        <dbReference type="EMBL" id="KRG18358.1"/>
    </source>
</evidence>
<dbReference type="Gene3D" id="3.10.450.50">
    <property type="match status" value="1"/>
</dbReference>
<name>A0A0Q9YCN4_9GAMM</name>
<reference evidence="2" key="1">
    <citation type="submission" date="2015-09" db="EMBL/GenBank/DDBJ databases">
        <title>Draft Genome Sequences of Two Novel Amoeba-resistant Intranuclear Bacteria, Candidatus Berkiella cookevillensis and Candidatus Berkiella aquae.</title>
        <authorList>
            <person name="Mehari Y.T."/>
            <person name="Arivett B.A."/>
            <person name="Farone A.L."/>
            <person name="Gunderson J.H."/>
            <person name="Farone M.B."/>
        </authorList>
    </citation>
    <scope>NUCLEOTIDE SEQUENCE [LARGE SCALE GENOMIC DNA]</scope>
    <source>
        <strain evidence="2">CC99</strain>
    </source>
</reference>
<dbReference type="STRING" id="437022.CC99x_01570"/>
<feature type="chain" id="PRO_5006388510" evidence="1">
    <location>
        <begin position="25"/>
        <end position="159"/>
    </location>
</feature>
<gene>
    <name evidence="2" type="ORF">CC99x_01570</name>
</gene>
<dbReference type="InterPro" id="IPR032710">
    <property type="entry name" value="NTF2-like_dom_sf"/>
</dbReference>
<keyword evidence="1" id="KW-0732">Signal</keyword>
<organism evidence="2">
    <name type="scientific">Candidatus Berkiella cookevillensis</name>
    <dbReference type="NCBI Taxonomy" id="437022"/>
    <lineage>
        <taxon>Bacteria</taxon>
        <taxon>Pseudomonadati</taxon>
        <taxon>Pseudomonadota</taxon>
        <taxon>Gammaproteobacteria</taxon>
        <taxon>Candidatus Berkiellales</taxon>
        <taxon>Candidatus Berkiellaceae</taxon>
        <taxon>Candidatus Berkiella</taxon>
    </lineage>
</organism>
<dbReference type="SUPFAM" id="SSF54427">
    <property type="entry name" value="NTF2-like"/>
    <property type="match status" value="1"/>
</dbReference>
<proteinExistence type="predicted"/>
<evidence type="ECO:0000256" key="1">
    <source>
        <dbReference type="SAM" id="SignalP"/>
    </source>
</evidence>
<protein>
    <submittedName>
        <fullName evidence="2">Uncharacterized protein</fullName>
    </submittedName>
</protein>